<evidence type="ECO:0000313" key="1">
    <source>
        <dbReference type="EMBL" id="ATZ16141.1"/>
    </source>
</evidence>
<evidence type="ECO:0000313" key="2">
    <source>
        <dbReference type="Proteomes" id="UP000232222"/>
    </source>
</evidence>
<dbReference type="Proteomes" id="UP000232222">
    <property type="component" value="Chromosome"/>
</dbReference>
<dbReference type="RefSeq" id="WP_100609102.1">
    <property type="nucleotide sequence ID" value="NZ_CP024962.1"/>
</dbReference>
<proteinExistence type="predicted"/>
<dbReference type="EMBL" id="CP024962">
    <property type="protein sequence ID" value="ATZ16141.1"/>
    <property type="molecule type" value="Genomic_DNA"/>
</dbReference>
<sequence>MKKRALAYLIVSFSCLASFLLAVFALGFRESCGRWFTLDDINNYIQNNSQSDQMSFLQTGYSLMVLAFVLMSLAVIGSIIMFAFAYTRNTIRNKWDAYFWLQLAIIALTVSAFAFMLSGELVFMVRFFNYNFDNNIIDDNNNGNCPIDWNQVCFDQFWNTGYMAGMLIFTIIPLLIIWIPLFIKVRHQPQPSTGLNDKKKKGSPSPKPTNGETEIVELDVEVETETIIVETNPEVEQDEGFDCKPNSDIDGSPNCR</sequence>
<dbReference type="KEGG" id="efr:EFREU_v1c01140"/>
<accession>A0A2K8NTR0</accession>
<name>A0A2K8NTR0_9MOLU</name>
<dbReference type="AlphaFoldDB" id="A0A2K8NTR0"/>
<keyword evidence="2" id="KW-1185">Reference proteome</keyword>
<protein>
    <submittedName>
        <fullName evidence="1">Uncharacterized protein</fullName>
    </submittedName>
</protein>
<reference evidence="1 2" key="1">
    <citation type="submission" date="2017-11" db="EMBL/GenBank/DDBJ databases">
        <title>Genome sequence of Entomoplasma freundtii BARC 318 (ATCC 51999).</title>
        <authorList>
            <person name="Lo W.-S."/>
            <person name="Gasparich G.E."/>
            <person name="Kuo C.-H."/>
        </authorList>
    </citation>
    <scope>NUCLEOTIDE SEQUENCE [LARGE SCALE GENOMIC DNA]</scope>
    <source>
        <strain evidence="1 2">BARC 318</strain>
    </source>
</reference>
<dbReference type="PROSITE" id="PS51257">
    <property type="entry name" value="PROKAR_LIPOPROTEIN"/>
    <property type="match status" value="1"/>
</dbReference>
<organism evidence="1 2">
    <name type="scientific">Entomoplasma freundtii</name>
    <dbReference type="NCBI Taxonomy" id="74700"/>
    <lineage>
        <taxon>Bacteria</taxon>
        <taxon>Bacillati</taxon>
        <taxon>Mycoplasmatota</taxon>
        <taxon>Mollicutes</taxon>
        <taxon>Entomoplasmatales</taxon>
        <taxon>Entomoplasmataceae</taxon>
        <taxon>Entomoplasma</taxon>
    </lineage>
</organism>
<gene>
    <name evidence="1" type="ORF">EFREU_v1c01140</name>
</gene>